<dbReference type="RefSeq" id="WP_127085852.1">
    <property type="nucleotide sequence ID" value="NZ_RSCL01000026.1"/>
</dbReference>
<gene>
    <name evidence="1" type="ORF">DSM106972_077810</name>
</gene>
<reference evidence="1" key="2">
    <citation type="journal article" date="2019" name="Genome Biol. Evol.">
        <title>Day and night: Metabolic profiles and evolutionary relationships of six axenic non-marine cyanobacteria.</title>
        <authorList>
            <person name="Will S.E."/>
            <person name="Henke P."/>
            <person name="Boedeker C."/>
            <person name="Huang S."/>
            <person name="Brinkmann H."/>
            <person name="Rohde M."/>
            <person name="Jarek M."/>
            <person name="Friedl T."/>
            <person name="Seufert S."/>
            <person name="Schumacher M."/>
            <person name="Overmann J."/>
            <person name="Neumann-Schaal M."/>
            <person name="Petersen J."/>
        </authorList>
    </citation>
    <scope>NUCLEOTIDE SEQUENCE [LARGE SCALE GENOMIC DNA]</scope>
    <source>
        <strain evidence="1">PCC 7102</strain>
    </source>
</reference>
<name>A0A3S1ILZ6_9CYAN</name>
<dbReference type="OrthoDB" id="517639at2"/>
<proteinExistence type="predicted"/>
<accession>A0A3S1ILZ6</accession>
<dbReference type="Pfam" id="PF13267">
    <property type="entry name" value="DUF4058"/>
    <property type="match status" value="1"/>
</dbReference>
<dbReference type="Proteomes" id="UP000271624">
    <property type="component" value="Unassembled WGS sequence"/>
</dbReference>
<reference evidence="1" key="1">
    <citation type="submission" date="2018-12" db="EMBL/GenBank/DDBJ databases">
        <authorList>
            <person name="Will S."/>
            <person name="Neumann-Schaal M."/>
            <person name="Henke P."/>
        </authorList>
    </citation>
    <scope>NUCLEOTIDE SEQUENCE</scope>
    <source>
        <strain evidence="1">PCC 7102</strain>
    </source>
</reference>
<comment type="caution">
    <text evidence="1">The sequence shown here is derived from an EMBL/GenBank/DDBJ whole genome shotgun (WGS) entry which is preliminary data.</text>
</comment>
<evidence type="ECO:0008006" key="3">
    <source>
        <dbReference type="Google" id="ProtNLM"/>
    </source>
</evidence>
<evidence type="ECO:0000313" key="2">
    <source>
        <dbReference type="Proteomes" id="UP000271624"/>
    </source>
</evidence>
<evidence type="ECO:0000313" key="1">
    <source>
        <dbReference type="EMBL" id="RUS99339.1"/>
    </source>
</evidence>
<keyword evidence="2" id="KW-1185">Reference proteome</keyword>
<dbReference type="EMBL" id="RSCL01000026">
    <property type="protein sequence ID" value="RUS99339.1"/>
    <property type="molecule type" value="Genomic_DNA"/>
</dbReference>
<sequence>MPSPFPGMNPYLENPAFWSEFHNLLISSISQTLNPILRPKYRVAIEQRVYQTTDGDSLLVGVPDVAVQSHQTANNQETGNVAVASPPTQAVTVTIPMPERVRETYLEVRDVATKEVVTVIEVLSRDDSTR</sequence>
<organism evidence="1 2">
    <name type="scientific">Dulcicalothrix desertica PCC 7102</name>
    <dbReference type="NCBI Taxonomy" id="232991"/>
    <lineage>
        <taxon>Bacteria</taxon>
        <taxon>Bacillati</taxon>
        <taxon>Cyanobacteriota</taxon>
        <taxon>Cyanophyceae</taxon>
        <taxon>Nostocales</taxon>
        <taxon>Calotrichaceae</taxon>
        <taxon>Dulcicalothrix</taxon>
    </lineage>
</organism>
<dbReference type="InterPro" id="IPR025132">
    <property type="entry name" value="DUF4058"/>
</dbReference>
<dbReference type="AlphaFoldDB" id="A0A3S1ILZ6"/>
<protein>
    <recommendedName>
        <fullName evidence="3">DUF4058 domain-containing protein</fullName>
    </recommendedName>
</protein>